<name>A0A0J6T0Q5_9HYPH</name>
<organism evidence="3 4">
    <name type="scientific">Methylobacterium tarhaniae</name>
    <dbReference type="NCBI Taxonomy" id="1187852"/>
    <lineage>
        <taxon>Bacteria</taxon>
        <taxon>Pseudomonadati</taxon>
        <taxon>Pseudomonadota</taxon>
        <taxon>Alphaproteobacteria</taxon>
        <taxon>Hyphomicrobiales</taxon>
        <taxon>Methylobacteriaceae</taxon>
        <taxon>Methylobacterium</taxon>
    </lineage>
</organism>
<evidence type="ECO:0000259" key="2">
    <source>
        <dbReference type="Pfam" id="PF26343"/>
    </source>
</evidence>
<comment type="caution">
    <text evidence="3">The sequence shown here is derived from an EMBL/GenBank/DDBJ whole genome shotgun (WGS) entry which is preliminary data.</text>
</comment>
<proteinExistence type="predicted"/>
<evidence type="ECO:0000259" key="1">
    <source>
        <dbReference type="Pfam" id="PF13470"/>
    </source>
</evidence>
<dbReference type="InterPro" id="IPR002716">
    <property type="entry name" value="PIN_dom"/>
</dbReference>
<dbReference type="PATRIC" id="fig|1187852.3.peg.260"/>
<dbReference type="EMBL" id="LABZ01000107">
    <property type="protein sequence ID" value="KMO39564.1"/>
    <property type="molecule type" value="Genomic_DNA"/>
</dbReference>
<dbReference type="RefSeq" id="WP_048451799.1">
    <property type="nucleotide sequence ID" value="NZ_LABZ01000107.1"/>
</dbReference>
<sequence>MFASRFTAFIDACALAGALKRNLLLTLAEAEFFRVRWSEPVLMETERAIAEILSCKGVADAAAHGARARAAMETAFAEAAVTGFEDFLIHGAGLPDKSDAHVLAAAVKTRASVIVTDNLKDFPAEILLPLDLEARSTDAFLADTIALDTGRAAAAIRTMRLRLKRPEKHAEALLVDMDAAGLVETVDVLRPYAAVL</sequence>
<dbReference type="OrthoDB" id="211933at2"/>
<dbReference type="Pfam" id="PF13470">
    <property type="entry name" value="PIN_3"/>
    <property type="match status" value="1"/>
</dbReference>
<evidence type="ECO:0000313" key="3">
    <source>
        <dbReference type="EMBL" id="KMO39564.1"/>
    </source>
</evidence>
<feature type="domain" description="VapC50 C-terminal" evidence="2">
    <location>
        <begin position="138"/>
        <end position="191"/>
    </location>
</feature>
<dbReference type="Proteomes" id="UP000036449">
    <property type="component" value="Unassembled WGS sequence"/>
</dbReference>
<dbReference type="AlphaFoldDB" id="A0A0J6T0Q5"/>
<gene>
    <name evidence="3" type="ORF">VQ03_15590</name>
</gene>
<dbReference type="Pfam" id="PF26343">
    <property type="entry name" value="VapC50_C"/>
    <property type="match status" value="1"/>
</dbReference>
<protein>
    <submittedName>
        <fullName evidence="3">Uncharacterized protein</fullName>
    </submittedName>
</protein>
<feature type="domain" description="PIN" evidence="1">
    <location>
        <begin position="9"/>
        <end position="119"/>
    </location>
</feature>
<keyword evidence="4" id="KW-1185">Reference proteome</keyword>
<accession>A0A0J6T0Q5</accession>
<reference evidence="3 4" key="1">
    <citation type="submission" date="2015-03" db="EMBL/GenBank/DDBJ databases">
        <title>Genome sequencing of Methylobacterium tarhaniae DSM 25844.</title>
        <authorList>
            <person name="Chaudhry V."/>
            <person name="Patil P.B."/>
        </authorList>
    </citation>
    <scope>NUCLEOTIDE SEQUENCE [LARGE SCALE GENOMIC DNA]</scope>
    <source>
        <strain evidence="3 4">DSM 25844</strain>
    </source>
</reference>
<dbReference type="InterPro" id="IPR058652">
    <property type="entry name" value="VapC50_C"/>
</dbReference>
<evidence type="ECO:0000313" key="4">
    <source>
        <dbReference type="Proteomes" id="UP000036449"/>
    </source>
</evidence>